<dbReference type="PANTHER" id="PTHR11654">
    <property type="entry name" value="OLIGOPEPTIDE TRANSPORTER-RELATED"/>
    <property type="match status" value="1"/>
</dbReference>
<feature type="transmembrane region" description="Helical" evidence="7">
    <location>
        <begin position="273"/>
        <end position="292"/>
    </location>
</feature>
<keyword evidence="4 7" id="KW-1133">Transmembrane helix</keyword>
<name>A0A6A5ZU02_9PLEO</name>
<evidence type="ECO:0000256" key="1">
    <source>
        <dbReference type="ARBA" id="ARBA00004141"/>
    </source>
</evidence>
<dbReference type="Proteomes" id="UP000799770">
    <property type="component" value="Unassembled WGS sequence"/>
</dbReference>
<feature type="transmembrane region" description="Helical" evidence="7">
    <location>
        <begin position="448"/>
        <end position="470"/>
    </location>
</feature>
<feature type="transmembrane region" description="Helical" evidence="7">
    <location>
        <begin position="411"/>
        <end position="427"/>
    </location>
</feature>
<gene>
    <name evidence="8" type="ORF">BDV96DRAFT_656016</name>
</gene>
<feature type="compositionally biased region" description="Basic and acidic residues" evidence="6">
    <location>
        <begin position="590"/>
        <end position="610"/>
    </location>
</feature>
<feature type="transmembrane region" description="Helical" evidence="7">
    <location>
        <begin position="555"/>
        <end position="576"/>
    </location>
</feature>
<evidence type="ECO:0000256" key="2">
    <source>
        <dbReference type="ARBA" id="ARBA00005982"/>
    </source>
</evidence>
<evidence type="ECO:0000313" key="9">
    <source>
        <dbReference type="Proteomes" id="UP000799770"/>
    </source>
</evidence>
<proteinExistence type="inferred from homology"/>
<evidence type="ECO:0000256" key="4">
    <source>
        <dbReference type="ARBA" id="ARBA00022989"/>
    </source>
</evidence>
<organism evidence="8 9">
    <name type="scientific">Lophiotrema nucula</name>
    <dbReference type="NCBI Taxonomy" id="690887"/>
    <lineage>
        <taxon>Eukaryota</taxon>
        <taxon>Fungi</taxon>
        <taxon>Dikarya</taxon>
        <taxon>Ascomycota</taxon>
        <taxon>Pezizomycotina</taxon>
        <taxon>Dothideomycetes</taxon>
        <taxon>Pleosporomycetidae</taxon>
        <taxon>Pleosporales</taxon>
        <taxon>Lophiotremataceae</taxon>
        <taxon>Lophiotrema</taxon>
    </lineage>
</organism>
<protein>
    <submittedName>
        <fullName evidence="8">POT family-domain-containing protein</fullName>
    </submittedName>
</protein>
<accession>A0A6A5ZU02</accession>
<sequence length="610" mass="67327">MSLGRRREASATFAKTWLSLKTDGSKEKDIELVTPTTVSSLDTFNNEPPVDDADLTAEEKQKLPHVSGKLPWAVYSVAVIEMMERLSLQGSTVVLVNFLQQPLPPGSRTGAGHGGQSGALNLGQRGSTGLILFKGFWICSTPLLGAFVAEQYLGRYRTIQYANFIALAGHAVLIIAGLPWVIPHLPGALAAYLIAVLLIGLGFGGFKANISTLIGEQIPDTGLQVTTDKKGRRVIVDPETTRQRVFLYFYSLLNVGSITGQVSMVYAEKYVGFWLSFLIPTITYMFCPLLMWTCKNRYTKTPASGPVLGNAMRLMALAMKGRWSWNPYRTYRNTKAPDFWTRIKPSNMPVRDIKSWMTFDDIWVDEVRRGLKACRVFFWYILYTLVLRQLGTNLISQAATLRLPHGFPNDVLGNINPLTCIILAPIYDRLLNPFLERKGWKFTIRRRITTGFALATIAILYAAVIQQSIYTTSPCGTHASRCTHADDKKISVFVQAPIYVLTANSEILAKVPILGYAYSHAPKDMKSLVMGAFIFTAALSAALGQAFVPLSEDPWLVWMYGVIGGLGVGATVGVWWSMGGDDEGKEEEEGGRVEESGEHIGREEVGTKTG</sequence>
<feature type="transmembrane region" description="Helical" evidence="7">
    <location>
        <begin position="490"/>
        <end position="516"/>
    </location>
</feature>
<reference evidence="8" key="1">
    <citation type="journal article" date="2020" name="Stud. Mycol.">
        <title>101 Dothideomycetes genomes: a test case for predicting lifestyles and emergence of pathogens.</title>
        <authorList>
            <person name="Haridas S."/>
            <person name="Albert R."/>
            <person name="Binder M."/>
            <person name="Bloem J."/>
            <person name="Labutti K."/>
            <person name="Salamov A."/>
            <person name="Andreopoulos B."/>
            <person name="Baker S."/>
            <person name="Barry K."/>
            <person name="Bills G."/>
            <person name="Bluhm B."/>
            <person name="Cannon C."/>
            <person name="Castanera R."/>
            <person name="Culley D."/>
            <person name="Daum C."/>
            <person name="Ezra D."/>
            <person name="Gonzalez J."/>
            <person name="Henrissat B."/>
            <person name="Kuo A."/>
            <person name="Liang C."/>
            <person name="Lipzen A."/>
            <person name="Lutzoni F."/>
            <person name="Magnuson J."/>
            <person name="Mondo S."/>
            <person name="Nolan M."/>
            <person name="Ohm R."/>
            <person name="Pangilinan J."/>
            <person name="Park H.-J."/>
            <person name="Ramirez L."/>
            <person name="Alfaro M."/>
            <person name="Sun H."/>
            <person name="Tritt A."/>
            <person name="Yoshinaga Y."/>
            <person name="Zwiers L.-H."/>
            <person name="Turgeon B."/>
            <person name="Goodwin S."/>
            <person name="Spatafora J."/>
            <person name="Crous P."/>
            <person name="Grigoriev I."/>
        </authorList>
    </citation>
    <scope>NUCLEOTIDE SEQUENCE</scope>
    <source>
        <strain evidence="8">CBS 627.86</strain>
    </source>
</reference>
<keyword evidence="5 7" id="KW-0472">Membrane</keyword>
<feature type="transmembrane region" description="Helical" evidence="7">
    <location>
        <begin position="245"/>
        <end position="267"/>
    </location>
</feature>
<feature type="transmembrane region" description="Helical" evidence="7">
    <location>
        <begin position="161"/>
        <end position="182"/>
    </location>
</feature>
<dbReference type="InterPro" id="IPR000109">
    <property type="entry name" value="POT_fam"/>
</dbReference>
<dbReference type="InterPro" id="IPR036259">
    <property type="entry name" value="MFS_trans_sf"/>
</dbReference>
<dbReference type="Pfam" id="PF00854">
    <property type="entry name" value="PTR2"/>
    <property type="match status" value="1"/>
</dbReference>
<evidence type="ECO:0000256" key="5">
    <source>
        <dbReference type="ARBA" id="ARBA00023136"/>
    </source>
</evidence>
<keyword evidence="3 7" id="KW-0812">Transmembrane</keyword>
<feature type="compositionally biased region" description="Acidic residues" evidence="6">
    <location>
        <begin position="580"/>
        <end position="589"/>
    </location>
</feature>
<comment type="subcellular location">
    <subcellularLocation>
        <location evidence="1">Membrane</location>
        <topology evidence="1">Multi-pass membrane protein</topology>
    </subcellularLocation>
</comment>
<keyword evidence="9" id="KW-1185">Reference proteome</keyword>
<dbReference type="OrthoDB" id="8904098at2759"/>
<comment type="similarity">
    <text evidence="2">Belongs to the major facilitator superfamily. Proton-dependent oligopeptide transporter (POT/PTR) (TC 2.A.17) family.</text>
</comment>
<feature type="transmembrane region" description="Helical" evidence="7">
    <location>
        <begin position="188"/>
        <end position="206"/>
    </location>
</feature>
<feature type="region of interest" description="Disordered" evidence="6">
    <location>
        <begin position="579"/>
        <end position="610"/>
    </location>
</feature>
<dbReference type="GO" id="GO:0016020">
    <property type="term" value="C:membrane"/>
    <property type="evidence" value="ECO:0007669"/>
    <property type="project" value="UniProtKB-SubCell"/>
</dbReference>
<feature type="transmembrane region" description="Helical" evidence="7">
    <location>
        <begin position="377"/>
        <end position="399"/>
    </location>
</feature>
<dbReference type="SUPFAM" id="SSF103473">
    <property type="entry name" value="MFS general substrate transporter"/>
    <property type="match status" value="1"/>
</dbReference>
<dbReference type="GO" id="GO:0022857">
    <property type="term" value="F:transmembrane transporter activity"/>
    <property type="evidence" value="ECO:0007669"/>
    <property type="project" value="InterPro"/>
</dbReference>
<evidence type="ECO:0000256" key="3">
    <source>
        <dbReference type="ARBA" id="ARBA00022692"/>
    </source>
</evidence>
<dbReference type="AlphaFoldDB" id="A0A6A5ZU02"/>
<dbReference type="Gene3D" id="1.20.1250.20">
    <property type="entry name" value="MFS general substrate transporter like domains"/>
    <property type="match status" value="1"/>
</dbReference>
<evidence type="ECO:0000313" key="8">
    <source>
        <dbReference type="EMBL" id="KAF2122484.1"/>
    </source>
</evidence>
<dbReference type="EMBL" id="ML977310">
    <property type="protein sequence ID" value="KAF2122484.1"/>
    <property type="molecule type" value="Genomic_DNA"/>
</dbReference>
<evidence type="ECO:0000256" key="6">
    <source>
        <dbReference type="SAM" id="MobiDB-lite"/>
    </source>
</evidence>
<feature type="transmembrane region" description="Helical" evidence="7">
    <location>
        <begin position="528"/>
        <end position="549"/>
    </location>
</feature>
<evidence type="ECO:0000256" key="7">
    <source>
        <dbReference type="SAM" id="Phobius"/>
    </source>
</evidence>